<evidence type="ECO:0000313" key="7">
    <source>
        <dbReference type="EMBL" id="KAG6486042.1"/>
    </source>
</evidence>
<evidence type="ECO:0000256" key="5">
    <source>
        <dbReference type="SAM" id="MobiDB-lite"/>
    </source>
</evidence>
<dbReference type="Proteomes" id="UP000734854">
    <property type="component" value="Unassembled WGS sequence"/>
</dbReference>
<feature type="compositionally biased region" description="Basic residues" evidence="5">
    <location>
        <begin position="373"/>
        <end position="382"/>
    </location>
</feature>
<dbReference type="AlphaFoldDB" id="A0A8J5FEP4"/>
<dbReference type="InterPro" id="IPR044592">
    <property type="entry name" value="RING1A/B"/>
</dbReference>
<reference evidence="7 8" key="1">
    <citation type="submission" date="2020-08" db="EMBL/GenBank/DDBJ databases">
        <title>Plant Genome Project.</title>
        <authorList>
            <person name="Zhang R.-G."/>
        </authorList>
    </citation>
    <scope>NUCLEOTIDE SEQUENCE [LARGE SCALE GENOMIC DNA]</scope>
    <source>
        <tissue evidence="7">Rhizome</tissue>
    </source>
</reference>
<evidence type="ECO:0000256" key="4">
    <source>
        <dbReference type="PROSITE-ProRule" id="PRU00175"/>
    </source>
</evidence>
<organism evidence="7 8">
    <name type="scientific">Zingiber officinale</name>
    <name type="common">Ginger</name>
    <name type="synonym">Amomum zingiber</name>
    <dbReference type="NCBI Taxonomy" id="94328"/>
    <lineage>
        <taxon>Eukaryota</taxon>
        <taxon>Viridiplantae</taxon>
        <taxon>Streptophyta</taxon>
        <taxon>Embryophyta</taxon>
        <taxon>Tracheophyta</taxon>
        <taxon>Spermatophyta</taxon>
        <taxon>Magnoliopsida</taxon>
        <taxon>Liliopsida</taxon>
        <taxon>Zingiberales</taxon>
        <taxon>Zingiberaceae</taxon>
        <taxon>Zingiber</taxon>
    </lineage>
</organism>
<evidence type="ECO:0000256" key="1">
    <source>
        <dbReference type="ARBA" id="ARBA00022723"/>
    </source>
</evidence>
<feature type="region of interest" description="Disordered" evidence="5">
    <location>
        <begin position="1"/>
        <end position="64"/>
    </location>
</feature>
<proteinExistence type="predicted"/>
<dbReference type="EMBL" id="JACMSC010000015">
    <property type="protein sequence ID" value="KAG6486042.1"/>
    <property type="molecule type" value="Genomic_DNA"/>
</dbReference>
<evidence type="ECO:0000256" key="2">
    <source>
        <dbReference type="ARBA" id="ARBA00022771"/>
    </source>
</evidence>
<evidence type="ECO:0000256" key="3">
    <source>
        <dbReference type="ARBA" id="ARBA00022833"/>
    </source>
</evidence>
<dbReference type="Gene3D" id="3.30.40.10">
    <property type="entry name" value="Zinc/RING finger domain, C3HC4 (zinc finger)"/>
    <property type="match status" value="1"/>
</dbReference>
<evidence type="ECO:0000313" key="8">
    <source>
        <dbReference type="Proteomes" id="UP000734854"/>
    </source>
</evidence>
<keyword evidence="3" id="KW-0862">Zinc</keyword>
<evidence type="ECO:0000259" key="6">
    <source>
        <dbReference type="PROSITE" id="PS50089"/>
    </source>
</evidence>
<gene>
    <name evidence="7" type="ORF">ZIOFF_054612</name>
</gene>
<keyword evidence="8" id="KW-1185">Reference proteome</keyword>
<protein>
    <recommendedName>
        <fullName evidence="6">RING-type domain-containing protein</fullName>
    </recommendedName>
</protein>
<keyword evidence="2 4" id="KW-0863">Zinc-finger</keyword>
<feature type="compositionally biased region" description="Pro residues" evidence="5">
    <location>
        <begin position="7"/>
        <end position="17"/>
    </location>
</feature>
<keyword evidence="1" id="KW-0479">Metal-binding</keyword>
<sequence length="641" mass="72412">MPAQKRPMPPPPPPPLPSDDAPPEPPSQLQQQEDEEEEAVVTAVKEEEKSPSNLPQEQDGSGGHASSRLLSVRFFILVEESQPWDAARAAFVWLRRKYAAYMEYDSGPLVYRFVVVKLADIRKEGDNFNARGDLDGFEDDLEEEIELEEVDEPNMLQVVEDAVIEEESRSQIGDETEVISESVYDDYGADKVLDYDHLFIPYSYSVQQGIIRKTRTVMECLHRFCRVCIDKSMRLGNNECPACRTHCASRRSLRDDPNYDALIAALYPDIDKYEEEELSFHEEEMYRNKKLQESIAEIFRRQSEAVGKRKSTAKSTAAAFVRRSQGSYRNYGRGGSCGRDVTAASSDDDDDEANANDIVNNDSSADEPSPDRRPKKRRKRWSTPRSSPAKINAGAGSDDNVDNEANREHIGTSLQAGSRDILAWGKNGARSQTRHGNMSGLNGRMIKGGRITKLVDYLRSLDDNDDELDVYLTLVPLDKERVPNLEQLNLCCRPTLSIRHLCNYIALQTSIPSEEVQIYTRIPERVASATNQSSSMDTASSELFSGLQKLEAQESLLTLYNSFLIKGELVSFDLPYGNTNIERAHQFFIYFLNSTASNLIPWDVYIIQTRFQEDLPSLMEIASGFHQRWVKVGLVSVQELT</sequence>
<dbReference type="InterPro" id="IPR017907">
    <property type="entry name" value="Znf_RING_CS"/>
</dbReference>
<dbReference type="CDD" id="cd16531">
    <property type="entry name" value="RING-HC_RING1-like"/>
    <property type="match status" value="1"/>
</dbReference>
<dbReference type="PANTHER" id="PTHR46537">
    <property type="entry name" value="OS11G0578200 PROTEIN"/>
    <property type="match status" value="1"/>
</dbReference>
<dbReference type="Pfam" id="PF13923">
    <property type="entry name" value="zf-C3HC4_2"/>
    <property type="match status" value="1"/>
</dbReference>
<feature type="domain" description="RING-type" evidence="6">
    <location>
        <begin position="217"/>
        <end position="244"/>
    </location>
</feature>
<dbReference type="GO" id="GO:0008270">
    <property type="term" value="F:zinc ion binding"/>
    <property type="evidence" value="ECO:0007669"/>
    <property type="project" value="UniProtKB-KW"/>
</dbReference>
<accession>A0A8J5FEP4</accession>
<feature type="region of interest" description="Disordered" evidence="5">
    <location>
        <begin position="331"/>
        <end position="404"/>
    </location>
</feature>
<dbReference type="SUPFAM" id="SSF57850">
    <property type="entry name" value="RING/U-box"/>
    <property type="match status" value="1"/>
</dbReference>
<dbReference type="PANTHER" id="PTHR46537:SF3">
    <property type="entry name" value="E3 UBIQUITIN-PROTEIN LIGASE RING1A"/>
    <property type="match status" value="1"/>
</dbReference>
<dbReference type="InterPro" id="IPR013083">
    <property type="entry name" value="Znf_RING/FYVE/PHD"/>
</dbReference>
<dbReference type="InterPro" id="IPR001841">
    <property type="entry name" value="Znf_RING"/>
</dbReference>
<dbReference type="PROSITE" id="PS50089">
    <property type="entry name" value="ZF_RING_2"/>
    <property type="match status" value="1"/>
</dbReference>
<comment type="caution">
    <text evidence="7">The sequence shown here is derived from an EMBL/GenBank/DDBJ whole genome shotgun (WGS) entry which is preliminary data.</text>
</comment>
<name>A0A8J5FEP4_ZINOF</name>
<dbReference type="PROSITE" id="PS00518">
    <property type="entry name" value="ZF_RING_1"/>
    <property type="match status" value="1"/>
</dbReference>